<name>A0A2A7MT65_MYCAG</name>
<evidence type="ECO:0000313" key="3">
    <source>
        <dbReference type="Proteomes" id="UP000220914"/>
    </source>
</evidence>
<dbReference type="Proteomes" id="UP000465302">
    <property type="component" value="Unassembled WGS sequence"/>
</dbReference>
<proteinExistence type="predicted"/>
<reference evidence="1 4" key="2">
    <citation type="journal article" date="2019" name="Emerg. Microbes Infect.">
        <title>Comprehensive subspecies identification of 175 nontuberculous mycobacteria species based on 7547 genomic profiles.</title>
        <authorList>
            <person name="Matsumoto Y."/>
            <person name="Kinjo T."/>
            <person name="Motooka D."/>
            <person name="Nabeya D."/>
            <person name="Jung N."/>
            <person name="Uechi K."/>
            <person name="Horii T."/>
            <person name="Iida T."/>
            <person name="Fujita J."/>
            <person name="Nakamura S."/>
        </authorList>
    </citation>
    <scope>NUCLEOTIDE SEQUENCE [LARGE SCALE GENOMIC DNA]</scope>
    <source>
        <strain evidence="1 4">JCM 6377</strain>
    </source>
</reference>
<dbReference type="Proteomes" id="UP000220914">
    <property type="component" value="Unassembled WGS sequence"/>
</dbReference>
<reference evidence="2 3" key="1">
    <citation type="submission" date="2017-10" db="EMBL/GenBank/DDBJ databases">
        <title>The new phylogeny of genus Mycobacterium.</title>
        <authorList>
            <person name="Tortoli E."/>
            <person name="Trovato A."/>
            <person name="Cirillo D.M."/>
        </authorList>
    </citation>
    <scope>NUCLEOTIDE SEQUENCE [LARGE SCALE GENOMIC DNA]</scope>
    <source>
        <strain evidence="2 3">CCUG37673</strain>
    </source>
</reference>
<gene>
    <name evidence="2" type="ORF">CQY20_25865</name>
    <name evidence="1" type="ORF">MAGR_37880</name>
</gene>
<sequence length="142" mass="15532">MSVSEDLDLPDVIEPGEISFTFDYAPEGEEPTLFDFRATWDEGSTITWWQDISESQNGLSPASSSPVQGWASWRNGTDLLIAYTWPDAEVDGFVHVPGGAPTNDKDDPEAALSEPQTWVELARTILAGVNGELSGAEHQTYK</sequence>
<accession>A0A2A7MT65</accession>
<comment type="caution">
    <text evidence="2">The sequence shown here is derived from an EMBL/GenBank/DDBJ whole genome shotgun (WGS) entry which is preliminary data.</text>
</comment>
<dbReference type="OrthoDB" id="4762302at2"/>
<dbReference type="EMBL" id="BLKS01000001">
    <property type="protein sequence ID" value="GFG52347.1"/>
    <property type="molecule type" value="Genomic_DNA"/>
</dbReference>
<dbReference type="AlphaFoldDB" id="A0A2A7MT65"/>
<reference evidence="1" key="3">
    <citation type="submission" date="2020-02" db="EMBL/GenBank/DDBJ databases">
        <authorList>
            <person name="Matsumoto Y."/>
            <person name="Motooka D."/>
            <person name="Nakamura S."/>
        </authorList>
    </citation>
    <scope>NUCLEOTIDE SEQUENCE</scope>
    <source>
        <strain evidence="1">JCM 6377</strain>
    </source>
</reference>
<keyword evidence="3" id="KW-1185">Reference proteome</keyword>
<evidence type="ECO:0000313" key="4">
    <source>
        <dbReference type="Proteomes" id="UP000465302"/>
    </source>
</evidence>
<evidence type="ECO:0000313" key="2">
    <source>
        <dbReference type="EMBL" id="PEG34358.1"/>
    </source>
</evidence>
<protein>
    <submittedName>
        <fullName evidence="2">Uncharacterized protein</fullName>
    </submittedName>
</protein>
<dbReference type="EMBL" id="PDCP01000067">
    <property type="protein sequence ID" value="PEG34358.1"/>
    <property type="molecule type" value="Genomic_DNA"/>
</dbReference>
<evidence type="ECO:0000313" key="1">
    <source>
        <dbReference type="EMBL" id="GFG52347.1"/>
    </source>
</evidence>
<dbReference type="RefSeq" id="WP_097942928.1">
    <property type="nucleotide sequence ID" value="NZ_BLKS01000001.1"/>
</dbReference>
<organism evidence="2 3">
    <name type="scientific">Mycolicibacterium agri</name>
    <name type="common">Mycobacterium agri</name>
    <dbReference type="NCBI Taxonomy" id="36811"/>
    <lineage>
        <taxon>Bacteria</taxon>
        <taxon>Bacillati</taxon>
        <taxon>Actinomycetota</taxon>
        <taxon>Actinomycetes</taxon>
        <taxon>Mycobacteriales</taxon>
        <taxon>Mycobacteriaceae</taxon>
        <taxon>Mycolicibacterium</taxon>
    </lineage>
</organism>